<evidence type="ECO:0000313" key="1">
    <source>
        <dbReference type="EMBL" id="KAI4389410.1"/>
    </source>
</evidence>
<proteinExistence type="predicted"/>
<evidence type="ECO:0000313" key="2">
    <source>
        <dbReference type="Proteomes" id="UP001057402"/>
    </source>
</evidence>
<organism evidence="1 2">
    <name type="scientific">Melastoma candidum</name>
    <dbReference type="NCBI Taxonomy" id="119954"/>
    <lineage>
        <taxon>Eukaryota</taxon>
        <taxon>Viridiplantae</taxon>
        <taxon>Streptophyta</taxon>
        <taxon>Embryophyta</taxon>
        <taxon>Tracheophyta</taxon>
        <taxon>Spermatophyta</taxon>
        <taxon>Magnoliopsida</taxon>
        <taxon>eudicotyledons</taxon>
        <taxon>Gunneridae</taxon>
        <taxon>Pentapetalae</taxon>
        <taxon>rosids</taxon>
        <taxon>malvids</taxon>
        <taxon>Myrtales</taxon>
        <taxon>Melastomataceae</taxon>
        <taxon>Melastomatoideae</taxon>
        <taxon>Melastomateae</taxon>
        <taxon>Melastoma</taxon>
    </lineage>
</organism>
<dbReference type="Proteomes" id="UP001057402">
    <property type="component" value="Chromosome 1"/>
</dbReference>
<accession>A0ACB9SDZ1</accession>
<gene>
    <name evidence="1" type="ORF">MLD38_001639</name>
</gene>
<comment type="caution">
    <text evidence="1">The sequence shown here is derived from an EMBL/GenBank/DDBJ whole genome shotgun (WGS) entry which is preliminary data.</text>
</comment>
<keyword evidence="2" id="KW-1185">Reference proteome</keyword>
<reference evidence="2" key="1">
    <citation type="journal article" date="2023" name="Front. Plant Sci.">
        <title>Chromosomal-level genome assembly of Melastoma candidum provides insights into trichome evolution.</title>
        <authorList>
            <person name="Zhong Y."/>
            <person name="Wu W."/>
            <person name="Sun C."/>
            <person name="Zou P."/>
            <person name="Liu Y."/>
            <person name="Dai S."/>
            <person name="Zhou R."/>
        </authorList>
    </citation>
    <scope>NUCLEOTIDE SEQUENCE [LARGE SCALE GENOMIC DNA]</scope>
</reference>
<name>A0ACB9SDZ1_9MYRT</name>
<protein>
    <submittedName>
        <fullName evidence="1">Uncharacterized protein</fullName>
    </submittedName>
</protein>
<dbReference type="EMBL" id="CM042880">
    <property type="protein sequence ID" value="KAI4389410.1"/>
    <property type="molecule type" value="Genomic_DNA"/>
</dbReference>
<sequence>MEKEEGNESTDPNPVDVFCEICADSKEQREMFRISNGCSHTFCSDCISKHILEKVCENATVIKCPGLECVGVLEIEDCRGIVSEDLAIRWERARCEAMFLDSQKLYCPFKDCSEMLIKDWDNGEKDMDVKVRECECPCCHRLFCADCEVPWHAGVTCEDYQALDEDERGREDLMVRELALENKWGRCPRCKYYVERTQGCPHITCRCQFQFCYGCGATWDDKHGGCTRD</sequence>